<dbReference type="EMBL" id="JACIEC010000001">
    <property type="protein sequence ID" value="MBB4141848.1"/>
    <property type="molecule type" value="Genomic_DNA"/>
</dbReference>
<dbReference type="SUPFAM" id="SSF55811">
    <property type="entry name" value="Nudix"/>
    <property type="match status" value="1"/>
</dbReference>
<dbReference type="InterPro" id="IPR015797">
    <property type="entry name" value="NUDIX_hydrolase-like_dom_sf"/>
</dbReference>
<accession>A0A7W6LEJ3</accession>
<gene>
    <name evidence="1" type="ORF">GGQ72_000347</name>
</gene>
<organism evidence="1 2">
    <name type="scientific">Rhizobium rhizoryzae</name>
    <dbReference type="NCBI Taxonomy" id="451876"/>
    <lineage>
        <taxon>Bacteria</taxon>
        <taxon>Pseudomonadati</taxon>
        <taxon>Pseudomonadota</taxon>
        <taxon>Alphaproteobacteria</taxon>
        <taxon>Hyphomicrobiales</taxon>
        <taxon>Rhizobiaceae</taxon>
        <taxon>Rhizobium/Agrobacterium group</taxon>
        <taxon>Rhizobium</taxon>
    </lineage>
</organism>
<proteinExistence type="predicted"/>
<dbReference type="RefSeq" id="WP_165135507.1">
    <property type="nucleotide sequence ID" value="NZ_CP049250.1"/>
</dbReference>
<dbReference type="AlphaFoldDB" id="A0A7W6LEJ3"/>
<comment type="caution">
    <text evidence="1">The sequence shown here is derived from an EMBL/GenBank/DDBJ whole genome shotgun (WGS) entry which is preliminary data.</text>
</comment>
<sequence>MTDSNPSSIDFPSPPLQAFPISAVDVIVEEGPHSLWEAHRADIEAQWALEKQANHHLFDGPILLQETITQRDDRLLTTARMTRFSTLLWWRRQQDRAKIRLLFGAAIPVSTDGSAILIRMAAHTANAGRICFAAGSLDPSDVVDGYCDVMGSMNRELREETGLDVSKARGLGQLSAAYSNGRCIVFRAVYLPWSDAEILDRVTVHMNNETLSEIDAVYAVKSDSWSSLANSMDDLTRVAVQSVFSGR</sequence>
<evidence type="ECO:0000313" key="2">
    <source>
        <dbReference type="Proteomes" id="UP000519897"/>
    </source>
</evidence>
<evidence type="ECO:0000313" key="1">
    <source>
        <dbReference type="EMBL" id="MBB4141848.1"/>
    </source>
</evidence>
<dbReference type="Proteomes" id="UP000519897">
    <property type="component" value="Unassembled WGS sequence"/>
</dbReference>
<name>A0A7W6LEJ3_9HYPH</name>
<reference evidence="1 2" key="1">
    <citation type="submission" date="2020-08" db="EMBL/GenBank/DDBJ databases">
        <title>Genomic Encyclopedia of Type Strains, Phase IV (KMG-IV): sequencing the most valuable type-strain genomes for metagenomic binning, comparative biology and taxonomic classification.</title>
        <authorList>
            <person name="Goeker M."/>
        </authorList>
    </citation>
    <scope>NUCLEOTIDE SEQUENCE [LARGE SCALE GENOMIC DNA]</scope>
    <source>
        <strain evidence="1 2">DSM 29514</strain>
    </source>
</reference>
<keyword evidence="2" id="KW-1185">Reference proteome</keyword>
<dbReference type="Gene3D" id="3.90.79.10">
    <property type="entry name" value="Nucleoside Triphosphate Pyrophosphohydrolase"/>
    <property type="match status" value="1"/>
</dbReference>
<protein>
    <submittedName>
        <fullName evidence="1">8-oxo-dGTP pyrophosphatase MutT (NUDIX family)</fullName>
    </submittedName>
</protein>